<protein>
    <submittedName>
        <fullName evidence="2">Possible hydrolase</fullName>
    </submittedName>
</protein>
<sequence length="240" mass="26014">MQRAHDTNGWEGELTTVLIDTSPDLREQLLGAAVNHLDGVFITHDHADQTHGIDDLRGLVYRNGKRVPVHFSDQTAPNLMQRFAYCFQSSAKTGYPAILDSHRIAPGAPVTVSGPSGDIVVEAALLDHGRVPAFGYKLSVPEQAQGGIAYSPDTNGVPDTAMALFTGVDVWVVDALRREPHPSHAHLAMALEWLVRADASRGVLTNLHIDLDYEELAAELPENVVPAYDGLCIEVPQQGD</sequence>
<dbReference type="KEGG" id="pbr:PB2503_11104"/>
<feature type="domain" description="Metallo-beta-lactamase" evidence="1">
    <location>
        <begin position="15"/>
        <end position="205"/>
    </location>
</feature>
<reference evidence="2 3" key="2">
    <citation type="journal article" date="2011" name="J. Bacteriol.">
        <title>Complete genome sequence of strain HTCC2503T of Parvularcula bermudensis, the type species of the order "Parvularculales" in the class Alphaproteobacteria.</title>
        <authorList>
            <person name="Oh H.M."/>
            <person name="Kang I."/>
            <person name="Vergin K.L."/>
            <person name="Kang D."/>
            <person name="Rhee K.H."/>
            <person name="Giovannoni S.J."/>
            <person name="Cho J.C."/>
        </authorList>
    </citation>
    <scope>NUCLEOTIDE SEQUENCE [LARGE SCALE GENOMIC DNA]</scope>
    <source>
        <strain evidence="3">ATCC BAA-594 / HTCC2503 / KCTC 12087</strain>
    </source>
</reference>
<accession>E0TIE9</accession>
<dbReference type="eggNOG" id="COG1235">
    <property type="taxonomic scope" value="Bacteria"/>
</dbReference>
<dbReference type="Proteomes" id="UP000001302">
    <property type="component" value="Chromosome"/>
</dbReference>
<dbReference type="STRING" id="314260.PB2503_11104"/>
<dbReference type="CDD" id="cd16279">
    <property type="entry name" value="metallo-hydrolase-like_MBL-fold"/>
    <property type="match status" value="1"/>
</dbReference>
<dbReference type="InterPro" id="IPR036866">
    <property type="entry name" value="RibonucZ/Hydroxyglut_hydro"/>
</dbReference>
<dbReference type="SUPFAM" id="SSF56281">
    <property type="entry name" value="Metallo-hydrolase/oxidoreductase"/>
    <property type="match status" value="1"/>
</dbReference>
<dbReference type="AlphaFoldDB" id="E0TIE9"/>
<keyword evidence="2" id="KW-0378">Hydrolase</keyword>
<dbReference type="EMBL" id="CP002156">
    <property type="protein sequence ID" value="ADM10268.1"/>
    <property type="molecule type" value="Genomic_DNA"/>
</dbReference>
<dbReference type="HOGENOM" id="CLU_044538_2_1_5"/>
<proteinExistence type="predicted"/>
<dbReference type="PANTHER" id="PTHR42663:SF6">
    <property type="entry name" value="HYDROLASE C777.06C-RELATED"/>
    <property type="match status" value="1"/>
</dbReference>
<reference evidence="3" key="1">
    <citation type="submission" date="2010-08" db="EMBL/GenBank/DDBJ databases">
        <title>Genome sequence of Parvularcula bermudensis HTCC2503.</title>
        <authorList>
            <person name="Kang D.-M."/>
            <person name="Oh H.-M."/>
            <person name="Cho J.-C."/>
        </authorList>
    </citation>
    <scope>NUCLEOTIDE SEQUENCE [LARGE SCALE GENOMIC DNA]</scope>
    <source>
        <strain evidence="3">ATCC BAA-594 / HTCC2503 / KCTC 12087</strain>
    </source>
</reference>
<name>E0TIE9_PARBH</name>
<dbReference type="Pfam" id="PF12706">
    <property type="entry name" value="Lactamase_B_2"/>
    <property type="match status" value="1"/>
</dbReference>
<evidence type="ECO:0000259" key="1">
    <source>
        <dbReference type="Pfam" id="PF12706"/>
    </source>
</evidence>
<evidence type="ECO:0000313" key="2">
    <source>
        <dbReference type="EMBL" id="ADM10268.1"/>
    </source>
</evidence>
<dbReference type="InterPro" id="IPR001279">
    <property type="entry name" value="Metallo-B-lactamas"/>
</dbReference>
<organism evidence="2 3">
    <name type="scientific">Parvularcula bermudensis (strain ATCC BAA-594 / HTCC2503 / KCTC 12087)</name>
    <dbReference type="NCBI Taxonomy" id="314260"/>
    <lineage>
        <taxon>Bacteria</taxon>
        <taxon>Pseudomonadati</taxon>
        <taxon>Pseudomonadota</taxon>
        <taxon>Alphaproteobacteria</taxon>
        <taxon>Parvularculales</taxon>
        <taxon>Parvularculaceae</taxon>
        <taxon>Parvularcula</taxon>
    </lineage>
</organism>
<keyword evidence="3" id="KW-1185">Reference proteome</keyword>
<dbReference type="GO" id="GO:0016787">
    <property type="term" value="F:hydrolase activity"/>
    <property type="evidence" value="ECO:0007669"/>
    <property type="project" value="UniProtKB-KW"/>
</dbReference>
<gene>
    <name evidence="2" type="ordered locus">PB2503_11104</name>
</gene>
<evidence type="ECO:0000313" key="3">
    <source>
        <dbReference type="Proteomes" id="UP000001302"/>
    </source>
</evidence>
<dbReference type="Gene3D" id="3.60.15.10">
    <property type="entry name" value="Ribonuclease Z/Hydroxyacylglutathione hydrolase-like"/>
    <property type="match status" value="1"/>
</dbReference>
<dbReference type="PANTHER" id="PTHR42663">
    <property type="entry name" value="HYDROLASE C777.06C-RELATED-RELATED"/>
    <property type="match status" value="1"/>
</dbReference>